<name>A0A7C9R9X5_9HYPH</name>
<comment type="catalytic activity">
    <reaction evidence="6">
        <text>a fatty acyl-[ACP] + S-adenosyl-L-methionine = an N-acyl-L-homoserine lactone + S-methyl-5'-thioadenosine + holo-[ACP] + H(+)</text>
        <dbReference type="Rhea" id="RHEA:10096"/>
        <dbReference type="Rhea" id="RHEA-COMP:9685"/>
        <dbReference type="Rhea" id="RHEA-COMP:14125"/>
        <dbReference type="ChEBI" id="CHEBI:15378"/>
        <dbReference type="ChEBI" id="CHEBI:17509"/>
        <dbReference type="ChEBI" id="CHEBI:55474"/>
        <dbReference type="ChEBI" id="CHEBI:59789"/>
        <dbReference type="ChEBI" id="CHEBI:64479"/>
        <dbReference type="ChEBI" id="CHEBI:138651"/>
        <dbReference type="EC" id="2.3.1.184"/>
    </reaction>
</comment>
<organism evidence="7 8">
    <name type="scientific">Mesorhizobium zhangyense</name>
    <dbReference type="NCBI Taxonomy" id="1776730"/>
    <lineage>
        <taxon>Bacteria</taxon>
        <taxon>Pseudomonadati</taxon>
        <taxon>Pseudomonadota</taxon>
        <taxon>Alphaproteobacteria</taxon>
        <taxon>Hyphomicrobiales</taxon>
        <taxon>Phyllobacteriaceae</taxon>
        <taxon>Mesorhizobium</taxon>
    </lineage>
</organism>
<dbReference type="AlphaFoldDB" id="A0A7C9R9X5"/>
<protein>
    <recommendedName>
        <fullName evidence="6">Acyl-homoserine-lactone synthase</fullName>
        <ecNumber evidence="6">2.3.1.184</ecNumber>
    </recommendedName>
    <alternativeName>
        <fullName evidence="6">Autoinducer synthesis protein</fullName>
    </alternativeName>
</protein>
<keyword evidence="1 5" id="KW-0673">Quorum sensing</keyword>
<reference evidence="7 8" key="1">
    <citation type="submission" date="2020-02" db="EMBL/GenBank/DDBJ databases">
        <title>Genome sequence of the type strain CGMCC 1.15528 of Mesorhizobium zhangyense.</title>
        <authorList>
            <person name="Gao J."/>
            <person name="Sun J."/>
        </authorList>
    </citation>
    <scope>NUCLEOTIDE SEQUENCE [LARGE SCALE GENOMIC DNA]</scope>
    <source>
        <strain evidence="7 8">CGMCC 1.15528</strain>
    </source>
</reference>
<keyword evidence="2 6" id="KW-0808">Transferase</keyword>
<dbReference type="Pfam" id="PF00765">
    <property type="entry name" value="Autoind_synth"/>
    <property type="match status" value="1"/>
</dbReference>
<accession>A0A7C9R9X5</accession>
<evidence type="ECO:0000256" key="4">
    <source>
        <dbReference type="ARBA" id="ARBA00022929"/>
    </source>
</evidence>
<dbReference type="InterPro" id="IPR016181">
    <property type="entry name" value="Acyl_CoA_acyltransferase"/>
</dbReference>
<dbReference type="GO" id="GO:0009372">
    <property type="term" value="P:quorum sensing"/>
    <property type="evidence" value="ECO:0007669"/>
    <property type="project" value="UniProtKB-UniRule"/>
</dbReference>
<dbReference type="GO" id="GO:0061579">
    <property type="term" value="F:N-acyl homoserine lactone synthase activity"/>
    <property type="evidence" value="ECO:0007669"/>
    <property type="project" value="UniProtKB-UniRule"/>
</dbReference>
<dbReference type="Gene3D" id="3.40.630.30">
    <property type="match status" value="1"/>
</dbReference>
<dbReference type="PRINTS" id="PR01549">
    <property type="entry name" value="AUTOINDCRSYN"/>
</dbReference>
<dbReference type="SUPFAM" id="SSF55729">
    <property type="entry name" value="Acyl-CoA N-acyltransferases (Nat)"/>
    <property type="match status" value="1"/>
</dbReference>
<dbReference type="PANTHER" id="PTHR39322:SF1">
    <property type="entry name" value="ISOVALERYL-HOMOSERINE LACTONE SYNTHASE"/>
    <property type="match status" value="1"/>
</dbReference>
<dbReference type="PROSITE" id="PS51187">
    <property type="entry name" value="AUTOINDUCER_SYNTH_2"/>
    <property type="match status" value="1"/>
</dbReference>
<keyword evidence="4 5" id="KW-0071">Autoinducer synthesis</keyword>
<dbReference type="PANTHER" id="PTHR39322">
    <property type="entry name" value="ACYL-HOMOSERINE-LACTONE SYNTHASE"/>
    <property type="match status" value="1"/>
</dbReference>
<evidence type="ECO:0000313" key="8">
    <source>
        <dbReference type="Proteomes" id="UP000481252"/>
    </source>
</evidence>
<dbReference type="RefSeq" id="WP_165119940.1">
    <property type="nucleotide sequence ID" value="NZ_JAAKZG010000010.1"/>
</dbReference>
<evidence type="ECO:0000313" key="7">
    <source>
        <dbReference type="EMBL" id="NGN43516.1"/>
    </source>
</evidence>
<evidence type="ECO:0000256" key="1">
    <source>
        <dbReference type="ARBA" id="ARBA00022654"/>
    </source>
</evidence>
<dbReference type="EMBL" id="JAAKZG010000010">
    <property type="protein sequence ID" value="NGN43516.1"/>
    <property type="molecule type" value="Genomic_DNA"/>
</dbReference>
<dbReference type="EC" id="2.3.1.184" evidence="6"/>
<keyword evidence="3 6" id="KW-0949">S-adenosyl-L-methionine</keyword>
<evidence type="ECO:0000256" key="6">
    <source>
        <dbReference type="RuleBase" id="RU361135"/>
    </source>
</evidence>
<dbReference type="Proteomes" id="UP000481252">
    <property type="component" value="Unassembled WGS sequence"/>
</dbReference>
<evidence type="ECO:0000256" key="5">
    <source>
        <dbReference type="PROSITE-ProRule" id="PRU00533"/>
    </source>
</evidence>
<evidence type="ECO:0000256" key="3">
    <source>
        <dbReference type="ARBA" id="ARBA00022691"/>
    </source>
</evidence>
<sequence>MFRIHIVDWSARDIYKHHLERYFRIRHEIYVEGRGWKAVARPIDMEIDAFDTEDAIYLLGIDAQSNVVGGSRLVPSLKPHLLADVFPILARGTPPQAEDTFEWTRFFVAPSLRTSGQSSQAVGIVLCGLLESCLKLRIRKLSVVCEAFWPERLRALGWEIAVLGDVLDHPDGEIIGLLIDITPHALLCTRSAYQIERSVLDVRIVSS</sequence>
<evidence type="ECO:0000256" key="2">
    <source>
        <dbReference type="ARBA" id="ARBA00022679"/>
    </source>
</evidence>
<gene>
    <name evidence="7" type="ORF">G6N74_20810</name>
</gene>
<comment type="caution">
    <text evidence="7">The sequence shown here is derived from an EMBL/GenBank/DDBJ whole genome shotgun (WGS) entry which is preliminary data.</text>
</comment>
<proteinExistence type="inferred from homology"/>
<dbReference type="GO" id="GO:0007165">
    <property type="term" value="P:signal transduction"/>
    <property type="evidence" value="ECO:0007669"/>
    <property type="project" value="TreeGrafter"/>
</dbReference>
<keyword evidence="8" id="KW-1185">Reference proteome</keyword>
<comment type="similarity">
    <text evidence="5 6">Belongs to the autoinducer synthase family.</text>
</comment>
<dbReference type="InterPro" id="IPR001690">
    <property type="entry name" value="Autoind_synthase"/>
</dbReference>